<comment type="similarity">
    <text evidence="1">Belongs to the universal stress protein A family.</text>
</comment>
<dbReference type="KEGG" id="ssai:N0B31_08690"/>
<organism evidence="3 4">
    <name type="scientific">Salinirubellus salinus</name>
    <dbReference type="NCBI Taxonomy" id="1364945"/>
    <lineage>
        <taxon>Archaea</taxon>
        <taxon>Methanobacteriati</taxon>
        <taxon>Methanobacteriota</taxon>
        <taxon>Stenosarchaea group</taxon>
        <taxon>Halobacteria</taxon>
        <taxon>Halobacteriales</taxon>
        <taxon>Natronomonadaceae</taxon>
        <taxon>Salinirubellus</taxon>
    </lineage>
</organism>
<dbReference type="Pfam" id="PF00582">
    <property type="entry name" value="Usp"/>
    <property type="match status" value="1"/>
</dbReference>
<feature type="domain" description="UspA" evidence="2">
    <location>
        <begin position="2"/>
        <end position="136"/>
    </location>
</feature>
<dbReference type="InterPro" id="IPR014729">
    <property type="entry name" value="Rossmann-like_a/b/a_fold"/>
</dbReference>
<proteinExistence type="inferred from homology"/>
<dbReference type="Proteomes" id="UP001057580">
    <property type="component" value="Chromosome"/>
</dbReference>
<dbReference type="Gene3D" id="3.40.50.620">
    <property type="entry name" value="HUPs"/>
    <property type="match status" value="1"/>
</dbReference>
<dbReference type="CDD" id="cd00293">
    <property type="entry name" value="USP-like"/>
    <property type="match status" value="1"/>
</dbReference>
<dbReference type="PANTHER" id="PTHR46268">
    <property type="entry name" value="STRESS RESPONSE PROTEIN NHAX"/>
    <property type="match status" value="1"/>
</dbReference>
<evidence type="ECO:0000256" key="1">
    <source>
        <dbReference type="ARBA" id="ARBA00008791"/>
    </source>
</evidence>
<dbReference type="EMBL" id="CP104003">
    <property type="protein sequence ID" value="UWM56360.1"/>
    <property type="molecule type" value="Genomic_DNA"/>
</dbReference>
<dbReference type="SUPFAM" id="SSF52402">
    <property type="entry name" value="Adenine nucleotide alpha hydrolases-like"/>
    <property type="match status" value="1"/>
</dbReference>
<dbReference type="PANTHER" id="PTHR46268:SF6">
    <property type="entry name" value="UNIVERSAL STRESS PROTEIN UP12"/>
    <property type="match status" value="1"/>
</dbReference>
<evidence type="ECO:0000259" key="2">
    <source>
        <dbReference type="Pfam" id="PF00582"/>
    </source>
</evidence>
<dbReference type="RefSeq" id="WP_260643474.1">
    <property type="nucleotide sequence ID" value="NZ_CP104003.1"/>
</dbReference>
<sequence>MTVLAAVDGERDYDRVVAVGKDLAEAHDETLVVLHVMPDEEFADRQEKPDYYLDTAEEDARSTARRVVRATLGGFDGVEVAGEVGDVVETIIREAGYREARYIVAGGERRSPVGKALFGDVTQDLLLEATCPVVTVLRDRYEAEDRDA</sequence>
<reference evidence="3" key="1">
    <citation type="submission" date="2022-09" db="EMBL/GenBank/DDBJ databases">
        <title>Diverse halophilic archaea isolated from saline environments.</title>
        <authorList>
            <person name="Cui H.-L."/>
        </authorList>
    </citation>
    <scope>NUCLEOTIDE SEQUENCE</scope>
    <source>
        <strain evidence="3">ZS-35-S2</strain>
    </source>
</reference>
<dbReference type="InterPro" id="IPR006016">
    <property type="entry name" value="UspA"/>
</dbReference>
<evidence type="ECO:0000313" key="3">
    <source>
        <dbReference type="EMBL" id="UWM56360.1"/>
    </source>
</evidence>
<protein>
    <submittedName>
        <fullName evidence="3">Universal stress protein</fullName>
    </submittedName>
</protein>
<dbReference type="GeneID" id="74942494"/>
<evidence type="ECO:0000313" key="4">
    <source>
        <dbReference type="Proteomes" id="UP001057580"/>
    </source>
</evidence>
<accession>A0A9E7R5M8</accession>
<keyword evidence="4" id="KW-1185">Reference proteome</keyword>
<dbReference type="AlphaFoldDB" id="A0A9E7R5M8"/>
<gene>
    <name evidence="3" type="ORF">N0B31_08690</name>
</gene>
<name>A0A9E7R5M8_9EURY</name>